<evidence type="ECO:0000256" key="1">
    <source>
        <dbReference type="SAM" id="SignalP"/>
    </source>
</evidence>
<organism evidence="2 3">
    <name type="scientific">Paracoccus suum</name>
    <dbReference type="NCBI Taxonomy" id="2259340"/>
    <lineage>
        <taxon>Bacteria</taxon>
        <taxon>Pseudomonadati</taxon>
        <taxon>Pseudomonadota</taxon>
        <taxon>Alphaproteobacteria</taxon>
        <taxon>Rhodobacterales</taxon>
        <taxon>Paracoccaceae</taxon>
        <taxon>Paracoccus</taxon>
    </lineage>
</organism>
<accession>A0A344PJ63</accession>
<dbReference type="Proteomes" id="UP000252023">
    <property type="component" value="Chromosome"/>
</dbReference>
<dbReference type="OrthoDB" id="7779104at2"/>
<evidence type="ECO:0000313" key="2">
    <source>
        <dbReference type="EMBL" id="AXC49418.1"/>
    </source>
</evidence>
<evidence type="ECO:0008006" key="4">
    <source>
        <dbReference type="Google" id="ProtNLM"/>
    </source>
</evidence>
<proteinExistence type="predicted"/>
<keyword evidence="1" id="KW-0732">Signal</keyword>
<keyword evidence="3" id="KW-1185">Reference proteome</keyword>
<protein>
    <recommendedName>
        <fullName evidence="4">Excinuclease ABC subunit A</fullName>
    </recommendedName>
</protein>
<feature type="signal peptide" evidence="1">
    <location>
        <begin position="1"/>
        <end position="24"/>
    </location>
</feature>
<dbReference type="AlphaFoldDB" id="A0A344PJ63"/>
<sequence>MRQLAVPAAIAAALSFGVLLPALAANTGVVAPFLGGGVPACEAGAPCAAKDGNVATAPAGVIVGNTYPDAHIITEPGRYGLTDAPAGEAYAVIGKTLARVDKSSFKVLSILRPIEGLRD</sequence>
<dbReference type="KEGG" id="pars:DRW48_06685"/>
<reference evidence="3" key="1">
    <citation type="submission" date="2018-07" db="EMBL/GenBank/DDBJ databases">
        <title>Genome sequencing of Paracoccus sp. SC2-6.</title>
        <authorList>
            <person name="Heo J."/>
            <person name="Kim S.-J."/>
            <person name="Kwon S.-W."/>
        </authorList>
    </citation>
    <scope>NUCLEOTIDE SEQUENCE [LARGE SCALE GENOMIC DNA]</scope>
    <source>
        <strain evidence="3">SC2-6</strain>
    </source>
</reference>
<name>A0A344PJ63_9RHOB</name>
<dbReference type="EMBL" id="CP030918">
    <property type="protein sequence ID" value="AXC49418.1"/>
    <property type="molecule type" value="Genomic_DNA"/>
</dbReference>
<feature type="chain" id="PRO_5016592750" description="Excinuclease ABC subunit A" evidence="1">
    <location>
        <begin position="25"/>
        <end position="119"/>
    </location>
</feature>
<gene>
    <name evidence="2" type="ORF">DRW48_06685</name>
</gene>
<dbReference type="RefSeq" id="WP_114075734.1">
    <property type="nucleotide sequence ID" value="NZ_CP030918.1"/>
</dbReference>
<evidence type="ECO:0000313" key="3">
    <source>
        <dbReference type="Proteomes" id="UP000252023"/>
    </source>
</evidence>